<evidence type="ECO:0000313" key="6">
    <source>
        <dbReference type="EMBL" id="KAH9328577.1"/>
    </source>
</evidence>
<evidence type="ECO:0000259" key="5">
    <source>
        <dbReference type="PROSITE" id="PS51762"/>
    </source>
</evidence>
<feature type="chain" id="PRO_5041332469" description="GH16 domain-containing protein" evidence="4">
    <location>
        <begin position="42"/>
        <end position="283"/>
    </location>
</feature>
<dbReference type="OMA" id="WDASDID"/>
<protein>
    <recommendedName>
        <fullName evidence="5">GH16 domain-containing protein</fullName>
    </recommendedName>
</protein>
<dbReference type="InterPro" id="IPR008264">
    <property type="entry name" value="Beta_glucanase"/>
</dbReference>
<dbReference type="InterPro" id="IPR013320">
    <property type="entry name" value="ConA-like_dom_sf"/>
</dbReference>
<evidence type="ECO:0000256" key="3">
    <source>
        <dbReference type="PIRSR" id="PIRSR608264-1"/>
    </source>
</evidence>
<dbReference type="InterPro" id="IPR000757">
    <property type="entry name" value="Beta-glucanase-like"/>
</dbReference>
<keyword evidence="2" id="KW-0326">Glycosidase</keyword>
<keyword evidence="4" id="KW-0732">Signal</keyword>
<dbReference type="AlphaFoldDB" id="A0AA38GVD7"/>
<dbReference type="Gene3D" id="2.60.120.200">
    <property type="match status" value="1"/>
</dbReference>
<gene>
    <name evidence="6" type="ORF">KI387_000685</name>
</gene>
<accession>A0AA38GVD7</accession>
<feature type="domain" description="GH16" evidence="5">
    <location>
        <begin position="44"/>
        <end position="277"/>
    </location>
</feature>
<name>A0AA38GVD7_TAXCH</name>
<evidence type="ECO:0000256" key="4">
    <source>
        <dbReference type="SAM" id="SignalP"/>
    </source>
</evidence>
<feature type="non-terminal residue" evidence="6">
    <location>
        <position position="1"/>
    </location>
</feature>
<feature type="active site" description="Nucleophile" evidence="3">
    <location>
        <position position="164"/>
    </location>
</feature>
<dbReference type="GO" id="GO:0004553">
    <property type="term" value="F:hydrolase activity, hydrolyzing O-glycosyl compounds"/>
    <property type="evidence" value="ECO:0007669"/>
    <property type="project" value="InterPro"/>
</dbReference>
<dbReference type="PANTHER" id="PTHR31062">
    <property type="entry name" value="XYLOGLUCAN ENDOTRANSGLUCOSYLASE/HYDROLASE PROTEIN 8-RELATED"/>
    <property type="match status" value="1"/>
</dbReference>
<dbReference type="Pfam" id="PF00722">
    <property type="entry name" value="Glyco_hydro_16"/>
    <property type="match status" value="1"/>
</dbReference>
<dbReference type="Proteomes" id="UP000824469">
    <property type="component" value="Unassembled WGS sequence"/>
</dbReference>
<dbReference type="InterPro" id="IPR044791">
    <property type="entry name" value="Beta-glucanase/XTH"/>
</dbReference>
<keyword evidence="7" id="KW-1185">Reference proteome</keyword>
<keyword evidence="1" id="KW-0378">Hydrolase</keyword>
<proteinExistence type="predicted"/>
<dbReference type="GO" id="GO:0005975">
    <property type="term" value="P:carbohydrate metabolic process"/>
    <property type="evidence" value="ECO:0007669"/>
    <property type="project" value="InterPro"/>
</dbReference>
<comment type="caution">
    <text evidence="6">The sequence shown here is derived from an EMBL/GenBank/DDBJ whole genome shotgun (WGS) entry which is preliminary data.</text>
</comment>
<dbReference type="EMBL" id="JAHRHJ020000001">
    <property type="protein sequence ID" value="KAH9328577.1"/>
    <property type="molecule type" value="Genomic_DNA"/>
</dbReference>
<dbReference type="PRINTS" id="PR00737">
    <property type="entry name" value="GLHYDRLASE16"/>
</dbReference>
<evidence type="ECO:0000256" key="2">
    <source>
        <dbReference type="ARBA" id="ARBA00023295"/>
    </source>
</evidence>
<feature type="active site" description="Proton donor" evidence="3">
    <location>
        <position position="168"/>
    </location>
</feature>
<dbReference type="SUPFAM" id="SSF49899">
    <property type="entry name" value="Concanavalin A-like lectins/glucanases"/>
    <property type="match status" value="1"/>
</dbReference>
<feature type="signal peptide" evidence="4">
    <location>
        <begin position="1"/>
        <end position="41"/>
    </location>
</feature>
<organism evidence="6 7">
    <name type="scientific">Taxus chinensis</name>
    <name type="common">Chinese yew</name>
    <name type="synonym">Taxus wallichiana var. chinensis</name>
    <dbReference type="NCBI Taxonomy" id="29808"/>
    <lineage>
        <taxon>Eukaryota</taxon>
        <taxon>Viridiplantae</taxon>
        <taxon>Streptophyta</taxon>
        <taxon>Embryophyta</taxon>
        <taxon>Tracheophyta</taxon>
        <taxon>Spermatophyta</taxon>
        <taxon>Pinopsida</taxon>
        <taxon>Pinidae</taxon>
        <taxon>Conifers II</taxon>
        <taxon>Cupressales</taxon>
        <taxon>Taxaceae</taxon>
        <taxon>Taxus</taxon>
    </lineage>
</organism>
<dbReference type="PROSITE" id="PS51762">
    <property type="entry name" value="GH16_2"/>
    <property type="match status" value="1"/>
</dbReference>
<evidence type="ECO:0000313" key="7">
    <source>
        <dbReference type="Proteomes" id="UP000824469"/>
    </source>
</evidence>
<sequence>LFVELDMVKAEPLYKRGWLKVLGALHYWLLLALCPSTLAMAEPADSLSYPSPQCMKQGISEKSHLSTCQSHDFALENSIPPLGFETRRLREIAVDYTPEVCHHKPEEEEIAITFDERGGARWRTLTRFRYGSFISRIKCPDGETSGLNCSFYLSSLEGEKTQDEIDFEFLGKDKGIVQTNFYTDGTGNRETIHQLGFDCSEDFHEFTIRWGPQMIEWLIDGKIVRSEKAKEGYGFPSKPMYLYASVWNASYIDEGRWAGPYFGHHAPYICRYKDVHIPVGSEE</sequence>
<evidence type="ECO:0000256" key="1">
    <source>
        <dbReference type="ARBA" id="ARBA00022801"/>
    </source>
</evidence>
<reference evidence="6 7" key="1">
    <citation type="journal article" date="2021" name="Nat. Plants">
        <title>The Taxus genome provides insights into paclitaxel biosynthesis.</title>
        <authorList>
            <person name="Xiong X."/>
            <person name="Gou J."/>
            <person name="Liao Q."/>
            <person name="Li Y."/>
            <person name="Zhou Q."/>
            <person name="Bi G."/>
            <person name="Li C."/>
            <person name="Du R."/>
            <person name="Wang X."/>
            <person name="Sun T."/>
            <person name="Guo L."/>
            <person name="Liang H."/>
            <person name="Lu P."/>
            <person name="Wu Y."/>
            <person name="Zhang Z."/>
            <person name="Ro D.K."/>
            <person name="Shang Y."/>
            <person name="Huang S."/>
            <person name="Yan J."/>
        </authorList>
    </citation>
    <scope>NUCLEOTIDE SEQUENCE [LARGE SCALE GENOMIC DNA]</scope>
    <source>
        <strain evidence="6">Ta-2019</strain>
    </source>
</reference>